<dbReference type="Proteomes" id="UP000583556">
    <property type="component" value="Unassembled WGS sequence"/>
</dbReference>
<comment type="caution">
    <text evidence="2">The sequence shown here is derived from an EMBL/GenBank/DDBJ whole genome shotgun (WGS) entry which is preliminary data.</text>
</comment>
<dbReference type="RefSeq" id="WP_169492484.1">
    <property type="nucleotide sequence ID" value="NZ_JABBGM010000002.1"/>
</dbReference>
<dbReference type="AlphaFoldDB" id="A0A7Y0BP05"/>
<evidence type="ECO:0000313" key="2">
    <source>
        <dbReference type="EMBL" id="NML93241.1"/>
    </source>
</evidence>
<dbReference type="PANTHER" id="PTHR12526">
    <property type="entry name" value="GLYCOSYLTRANSFERASE"/>
    <property type="match status" value="1"/>
</dbReference>
<dbReference type="Pfam" id="PF13692">
    <property type="entry name" value="Glyco_trans_1_4"/>
    <property type="match status" value="1"/>
</dbReference>
<protein>
    <submittedName>
        <fullName evidence="2">Glycosyltransferase</fullName>
    </submittedName>
</protein>
<dbReference type="CDD" id="cd03811">
    <property type="entry name" value="GT4_GT28_WabH-like"/>
    <property type="match status" value="1"/>
</dbReference>
<organism evidence="2 3">
    <name type="scientific">Novosphingobium olei</name>
    <dbReference type="NCBI Taxonomy" id="2728851"/>
    <lineage>
        <taxon>Bacteria</taxon>
        <taxon>Pseudomonadati</taxon>
        <taxon>Pseudomonadota</taxon>
        <taxon>Alphaproteobacteria</taxon>
        <taxon>Sphingomonadales</taxon>
        <taxon>Sphingomonadaceae</taxon>
        <taxon>Novosphingobium</taxon>
    </lineage>
</organism>
<dbReference type="PANTHER" id="PTHR12526:SF636">
    <property type="entry name" value="BLL3647 PROTEIN"/>
    <property type="match status" value="1"/>
</dbReference>
<dbReference type="Gene3D" id="3.40.50.2000">
    <property type="entry name" value="Glycogen Phosphorylase B"/>
    <property type="match status" value="2"/>
</dbReference>
<keyword evidence="2" id="KW-0808">Transferase</keyword>
<evidence type="ECO:0000259" key="1">
    <source>
        <dbReference type="Pfam" id="PF13439"/>
    </source>
</evidence>
<feature type="domain" description="Glycosyltransferase subfamily 4-like N-terminal" evidence="1">
    <location>
        <begin position="23"/>
        <end position="185"/>
    </location>
</feature>
<dbReference type="GO" id="GO:0016757">
    <property type="term" value="F:glycosyltransferase activity"/>
    <property type="evidence" value="ECO:0007669"/>
    <property type="project" value="TreeGrafter"/>
</dbReference>
<keyword evidence="3" id="KW-1185">Reference proteome</keyword>
<dbReference type="SUPFAM" id="SSF53756">
    <property type="entry name" value="UDP-Glycosyltransferase/glycogen phosphorylase"/>
    <property type="match status" value="1"/>
</dbReference>
<proteinExistence type="predicted"/>
<sequence>MAREELPASRGLRVLTFLHSFEPGGVERVALRLHSAWVELGADARLVMGREQGAMRAEWPGLAYEVLDRAGITGPLETLWMIASLPGAIRRHRPDVLFCAGNSYTVVSVAMKLLLGRRCPPIVAKISNDLMRPDLPRIAMPFYRLWLRIQGRRLDRIVAIAPAMAQEITEMMGVAPDKVPVIDNPALSNAELEHLAALPRPAHVGPARRFLAIGRLAPQKNFLGLLDAFARIARAGDRLTICGEGPQRAALEARAARLGIAERVHLPGHTFPLDDELARADALVLSSDYEGLPTVVLQAYAAGIPVVATDCSVSMASLLGHGRFGALVPPRDPQALAQAMDTVLDHPFQAEAAHAEARRFTVDLAAHRYLRAMEDLGPSAALSRAPRFQFR</sequence>
<name>A0A7Y0BP05_9SPHN</name>
<dbReference type="Pfam" id="PF13439">
    <property type="entry name" value="Glyco_transf_4"/>
    <property type="match status" value="1"/>
</dbReference>
<accession>A0A7Y0BP05</accession>
<dbReference type="EMBL" id="JABBGM010000002">
    <property type="protein sequence ID" value="NML93241.1"/>
    <property type="molecule type" value="Genomic_DNA"/>
</dbReference>
<reference evidence="2 3" key="1">
    <citation type="submission" date="2020-04" db="EMBL/GenBank/DDBJ databases">
        <title>Novosphingobium sp. TW-4 isolated from soil.</title>
        <authorList>
            <person name="Dahal R.H."/>
            <person name="Chaudhary D.K."/>
        </authorList>
    </citation>
    <scope>NUCLEOTIDE SEQUENCE [LARGE SCALE GENOMIC DNA]</scope>
    <source>
        <strain evidence="2 3">TW-4</strain>
    </source>
</reference>
<evidence type="ECO:0000313" key="3">
    <source>
        <dbReference type="Proteomes" id="UP000583556"/>
    </source>
</evidence>
<gene>
    <name evidence="2" type="ORF">HHL27_06095</name>
</gene>
<dbReference type="InterPro" id="IPR028098">
    <property type="entry name" value="Glyco_trans_4-like_N"/>
</dbReference>